<dbReference type="GO" id="GO:0071007">
    <property type="term" value="C:U2-type catalytic step 2 spliceosome"/>
    <property type="evidence" value="ECO:0007669"/>
    <property type="project" value="TreeGrafter"/>
</dbReference>
<dbReference type="Gene3D" id="4.10.1000.10">
    <property type="entry name" value="Zinc finger, CCCH-type"/>
    <property type="match status" value="1"/>
</dbReference>
<keyword evidence="2" id="KW-0862">Zinc</keyword>
<feature type="region of interest" description="Disordered" evidence="3">
    <location>
        <begin position="249"/>
        <end position="270"/>
    </location>
</feature>
<evidence type="ECO:0000256" key="1">
    <source>
        <dbReference type="ARBA" id="ARBA00022884"/>
    </source>
</evidence>
<reference evidence="5" key="2">
    <citation type="submission" date="2023-05" db="EMBL/GenBank/DDBJ databases">
        <authorList>
            <person name="Schelkunov M.I."/>
        </authorList>
    </citation>
    <scope>NUCLEOTIDE SEQUENCE</scope>
    <source>
        <strain evidence="5">Hsosn_3</strain>
        <tissue evidence="5">Leaf</tissue>
    </source>
</reference>
<dbReference type="InterPro" id="IPR039171">
    <property type="entry name" value="Cwc2/Slt11"/>
</dbReference>
<dbReference type="InterPro" id="IPR000571">
    <property type="entry name" value="Znf_CCCH"/>
</dbReference>
<dbReference type="GO" id="GO:0036002">
    <property type="term" value="F:pre-mRNA binding"/>
    <property type="evidence" value="ECO:0007669"/>
    <property type="project" value="TreeGrafter"/>
</dbReference>
<evidence type="ECO:0000256" key="2">
    <source>
        <dbReference type="PROSITE-ProRule" id="PRU00723"/>
    </source>
</evidence>
<dbReference type="Pfam" id="PF21369">
    <property type="entry name" value="STL11_N"/>
    <property type="match status" value="1"/>
</dbReference>
<sequence>MANRWQEQTDFPIICESCLGDNPYVRMTKANHSNECKICSRPFSVFRWRPGRGARFKKTEICQTCSTLKNACQVCILDLQYGLPVQVIETAPSINSSGSIPKSDVNREFFAEEHDRRARAGLDYESSYGKVCPNDTILKLQRTTPFYKRNLSPACSFNMRGKCNRGDACPYRHEMHVSGELSRQNIKDRFYGVNDPVAMKLLNKAGEMPSSEPPADQRTGTLYVGGLDGRMKEQESSYYPCMDPQRMGAVKPFQEGSSRGLNVNKSGSGK</sequence>
<evidence type="ECO:0000313" key="6">
    <source>
        <dbReference type="Proteomes" id="UP001237642"/>
    </source>
</evidence>
<evidence type="ECO:0000256" key="3">
    <source>
        <dbReference type="SAM" id="MobiDB-lite"/>
    </source>
</evidence>
<dbReference type="AlphaFoldDB" id="A0AAD8GP75"/>
<dbReference type="PANTHER" id="PTHR14089:SF6">
    <property type="entry name" value="PRE-MRNA-SPLICING FACTOR RBM22"/>
    <property type="match status" value="1"/>
</dbReference>
<dbReference type="InterPro" id="IPR048995">
    <property type="entry name" value="STL11/RBM22-like_N"/>
</dbReference>
<dbReference type="GO" id="GO:0000974">
    <property type="term" value="C:Prp19 complex"/>
    <property type="evidence" value="ECO:0007669"/>
    <property type="project" value="TreeGrafter"/>
</dbReference>
<keyword evidence="2" id="KW-0863">Zinc-finger</keyword>
<dbReference type="Proteomes" id="UP001237642">
    <property type="component" value="Unassembled WGS sequence"/>
</dbReference>
<organism evidence="5 6">
    <name type="scientific">Heracleum sosnowskyi</name>
    <dbReference type="NCBI Taxonomy" id="360622"/>
    <lineage>
        <taxon>Eukaryota</taxon>
        <taxon>Viridiplantae</taxon>
        <taxon>Streptophyta</taxon>
        <taxon>Embryophyta</taxon>
        <taxon>Tracheophyta</taxon>
        <taxon>Spermatophyta</taxon>
        <taxon>Magnoliopsida</taxon>
        <taxon>eudicotyledons</taxon>
        <taxon>Gunneridae</taxon>
        <taxon>Pentapetalae</taxon>
        <taxon>asterids</taxon>
        <taxon>campanulids</taxon>
        <taxon>Apiales</taxon>
        <taxon>Apiaceae</taxon>
        <taxon>Apioideae</taxon>
        <taxon>apioid superclade</taxon>
        <taxon>Tordylieae</taxon>
        <taxon>Tordyliinae</taxon>
        <taxon>Heracleum</taxon>
    </lineage>
</organism>
<dbReference type="SMART" id="SM00356">
    <property type="entry name" value="ZnF_C3H1"/>
    <property type="match status" value="1"/>
</dbReference>
<keyword evidence="6" id="KW-1185">Reference proteome</keyword>
<feature type="domain" description="C3H1-type" evidence="4">
    <location>
        <begin position="149"/>
        <end position="176"/>
    </location>
</feature>
<proteinExistence type="predicted"/>
<dbReference type="GO" id="GO:0017070">
    <property type="term" value="F:U6 snRNA binding"/>
    <property type="evidence" value="ECO:0007669"/>
    <property type="project" value="TreeGrafter"/>
</dbReference>
<evidence type="ECO:0000259" key="4">
    <source>
        <dbReference type="PROSITE" id="PS50103"/>
    </source>
</evidence>
<reference evidence="5" key="1">
    <citation type="submission" date="2023-02" db="EMBL/GenBank/DDBJ databases">
        <title>Genome of toxic invasive species Heracleum sosnowskyi carries increased number of genes despite the absence of recent whole-genome duplications.</title>
        <authorList>
            <person name="Schelkunov M."/>
            <person name="Shtratnikova V."/>
            <person name="Makarenko M."/>
            <person name="Klepikova A."/>
            <person name="Omelchenko D."/>
            <person name="Novikova G."/>
            <person name="Obukhova E."/>
            <person name="Bogdanov V."/>
            <person name="Penin A."/>
            <person name="Logacheva M."/>
        </authorList>
    </citation>
    <scope>NUCLEOTIDE SEQUENCE</scope>
    <source>
        <strain evidence="5">Hsosn_3</strain>
        <tissue evidence="5">Leaf</tissue>
    </source>
</reference>
<gene>
    <name evidence="5" type="ORF">POM88_053416</name>
</gene>
<protein>
    <submittedName>
        <fullName evidence="5">Zinc finger CCCH domain-containing protein 4</fullName>
    </submittedName>
</protein>
<dbReference type="EMBL" id="JAUIZM010000017">
    <property type="protein sequence ID" value="KAK1352477.1"/>
    <property type="molecule type" value="Genomic_DNA"/>
</dbReference>
<feature type="compositionally biased region" description="Polar residues" evidence="3">
    <location>
        <begin position="255"/>
        <end position="270"/>
    </location>
</feature>
<name>A0AAD8GP75_9APIA</name>
<keyword evidence="1" id="KW-0694">RNA-binding</keyword>
<dbReference type="GO" id="GO:0008270">
    <property type="term" value="F:zinc ion binding"/>
    <property type="evidence" value="ECO:0007669"/>
    <property type="project" value="UniProtKB-KW"/>
</dbReference>
<accession>A0AAD8GP75</accession>
<dbReference type="GO" id="GO:0071006">
    <property type="term" value="C:U2-type catalytic step 1 spliceosome"/>
    <property type="evidence" value="ECO:0007669"/>
    <property type="project" value="TreeGrafter"/>
</dbReference>
<feature type="zinc finger region" description="C3H1-type" evidence="2">
    <location>
        <begin position="149"/>
        <end position="176"/>
    </location>
</feature>
<evidence type="ECO:0000313" key="5">
    <source>
        <dbReference type="EMBL" id="KAK1352477.1"/>
    </source>
</evidence>
<keyword evidence="2" id="KW-0479">Metal-binding</keyword>
<comment type="caution">
    <text evidence="5">The sequence shown here is derived from an EMBL/GenBank/DDBJ whole genome shotgun (WGS) entry which is preliminary data.</text>
</comment>
<dbReference type="PANTHER" id="PTHR14089">
    <property type="entry name" value="PRE-MRNA-SPLICING FACTOR RBM22"/>
    <property type="match status" value="1"/>
</dbReference>
<dbReference type="PROSITE" id="PS50103">
    <property type="entry name" value="ZF_C3H1"/>
    <property type="match status" value="1"/>
</dbReference>